<feature type="compositionally biased region" description="Low complexity" evidence="3">
    <location>
        <begin position="482"/>
        <end position="496"/>
    </location>
</feature>
<evidence type="ECO:0000256" key="1">
    <source>
        <dbReference type="ARBA" id="ARBA00022468"/>
    </source>
</evidence>
<dbReference type="PANTHER" id="PTHR12659">
    <property type="entry name" value="RHO-TYPE GTPASE ACTIVATING PROTEIN"/>
    <property type="match status" value="1"/>
</dbReference>
<accession>A0A2A2JA06</accession>
<reference evidence="6 7" key="1">
    <citation type="journal article" date="2017" name="Curr. Biol.">
        <title>Genome architecture and evolution of a unichromosomal asexual nematode.</title>
        <authorList>
            <person name="Fradin H."/>
            <person name="Zegar C."/>
            <person name="Gutwein M."/>
            <person name="Lucas J."/>
            <person name="Kovtun M."/>
            <person name="Corcoran D."/>
            <person name="Baugh L.R."/>
            <person name="Kiontke K."/>
            <person name="Gunsalus K."/>
            <person name="Fitch D.H."/>
            <person name="Piano F."/>
        </authorList>
    </citation>
    <scope>NUCLEOTIDE SEQUENCE [LARGE SCALE GENOMIC DNA]</scope>
    <source>
        <strain evidence="6">PF1309</strain>
    </source>
</reference>
<dbReference type="Pfam" id="PF01852">
    <property type="entry name" value="START"/>
    <property type="match status" value="1"/>
</dbReference>
<dbReference type="GO" id="GO:0008289">
    <property type="term" value="F:lipid binding"/>
    <property type="evidence" value="ECO:0007669"/>
    <property type="project" value="InterPro"/>
</dbReference>
<dbReference type="Gene3D" id="1.10.287.2070">
    <property type="match status" value="1"/>
</dbReference>
<dbReference type="SMART" id="SM00234">
    <property type="entry name" value="START"/>
    <property type="match status" value="1"/>
</dbReference>
<dbReference type="SUPFAM" id="SSF48350">
    <property type="entry name" value="GTPase activation domain, GAP"/>
    <property type="match status" value="1"/>
</dbReference>
<feature type="compositionally biased region" description="Polar residues" evidence="3">
    <location>
        <begin position="704"/>
        <end position="723"/>
    </location>
</feature>
<feature type="region of interest" description="Disordered" evidence="3">
    <location>
        <begin position="106"/>
        <end position="166"/>
    </location>
</feature>
<feature type="domain" description="START" evidence="5">
    <location>
        <begin position="1300"/>
        <end position="1492"/>
    </location>
</feature>
<feature type="region of interest" description="Disordered" evidence="3">
    <location>
        <begin position="183"/>
        <end position="281"/>
    </location>
</feature>
<dbReference type="InterPro" id="IPR023393">
    <property type="entry name" value="START-like_dom_sf"/>
</dbReference>
<feature type="region of interest" description="Disordered" evidence="3">
    <location>
        <begin position="741"/>
        <end position="785"/>
    </location>
</feature>
<dbReference type="Proteomes" id="UP000218231">
    <property type="component" value="Unassembled WGS sequence"/>
</dbReference>
<feature type="domain" description="Rho-GAP" evidence="4">
    <location>
        <begin position="1057"/>
        <end position="1268"/>
    </location>
</feature>
<dbReference type="GO" id="GO:0007165">
    <property type="term" value="P:signal transduction"/>
    <property type="evidence" value="ECO:0007669"/>
    <property type="project" value="InterPro"/>
</dbReference>
<dbReference type="GO" id="GO:0030036">
    <property type="term" value="P:actin cytoskeleton organization"/>
    <property type="evidence" value="ECO:0007669"/>
    <property type="project" value="TreeGrafter"/>
</dbReference>
<dbReference type="InterPro" id="IPR013761">
    <property type="entry name" value="SAM/pointed_sf"/>
</dbReference>
<dbReference type="InterPro" id="IPR008936">
    <property type="entry name" value="Rho_GTPase_activation_prot"/>
</dbReference>
<name>A0A2A2JA06_9BILA</name>
<dbReference type="SUPFAM" id="SSF47769">
    <property type="entry name" value="SAM/Pointed domain"/>
    <property type="match status" value="1"/>
</dbReference>
<feature type="compositionally biased region" description="Low complexity" evidence="3">
    <location>
        <begin position="893"/>
        <end position="908"/>
    </location>
</feature>
<protein>
    <recommendedName>
        <fullName evidence="8">Rho-GAP domain-containing protein</fullName>
    </recommendedName>
</protein>
<dbReference type="Gene3D" id="3.30.530.20">
    <property type="match status" value="1"/>
</dbReference>
<evidence type="ECO:0000313" key="7">
    <source>
        <dbReference type="Proteomes" id="UP000218231"/>
    </source>
</evidence>
<dbReference type="EMBL" id="LIAE01010588">
    <property type="protein sequence ID" value="PAV58342.1"/>
    <property type="molecule type" value="Genomic_DNA"/>
</dbReference>
<feature type="region of interest" description="Disordered" evidence="3">
    <location>
        <begin position="532"/>
        <end position="551"/>
    </location>
</feature>
<dbReference type="SMART" id="SM00324">
    <property type="entry name" value="RhoGAP"/>
    <property type="match status" value="1"/>
</dbReference>
<evidence type="ECO:0000259" key="4">
    <source>
        <dbReference type="PROSITE" id="PS50238"/>
    </source>
</evidence>
<dbReference type="SUPFAM" id="SSF55961">
    <property type="entry name" value="Bet v1-like"/>
    <property type="match status" value="1"/>
</dbReference>
<evidence type="ECO:0000313" key="6">
    <source>
        <dbReference type="EMBL" id="PAV58342.1"/>
    </source>
</evidence>
<dbReference type="OrthoDB" id="10003330at2759"/>
<dbReference type="GO" id="GO:0035023">
    <property type="term" value="P:regulation of Rho protein signal transduction"/>
    <property type="evidence" value="ECO:0007669"/>
    <property type="project" value="TreeGrafter"/>
</dbReference>
<feature type="region of interest" description="Disordered" evidence="3">
    <location>
        <begin position="639"/>
        <end position="728"/>
    </location>
</feature>
<evidence type="ECO:0008006" key="8">
    <source>
        <dbReference type="Google" id="ProtNLM"/>
    </source>
</evidence>
<feature type="compositionally biased region" description="Basic and acidic residues" evidence="3">
    <location>
        <begin position="150"/>
        <end position="166"/>
    </location>
</feature>
<feature type="compositionally biased region" description="Polar residues" evidence="3">
    <location>
        <begin position="21"/>
        <end position="41"/>
    </location>
</feature>
<feature type="compositionally biased region" description="Polar residues" evidence="3">
    <location>
        <begin position="185"/>
        <end position="227"/>
    </location>
</feature>
<dbReference type="PROSITE" id="PS50238">
    <property type="entry name" value="RHOGAP"/>
    <property type="match status" value="1"/>
</dbReference>
<feature type="region of interest" description="Disordered" evidence="3">
    <location>
        <begin position="887"/>
        <end position="908"/>
    </location>
</feature>
<feature type="region of interest" description="Disordered" evidence="3">
    <location>
        <begin position="17"/>
        <end position="52"/>
    </location>
</feature>
<dbReference type="Pfam" id="PF00620">
    <property type="entry name" value="RhoGAP"/>
    <property type="match status" value="1"/>
</dbReference>
<dbReference type="InterPro" id="IPR002913">
    <property type="entry name" value="START_lipid-bd_dom"/>
</dbReference>
<feature type="compositionally biased region" description="Basic and acidic residues" evidence="3">
    <location>
        <begin position="43"/>
        <end position="52"/>
    </location>
</feature>
<sequence length="1511" mass="168212">MEHKAGPCAECRARMGEAGGRNSSILTESQSPMDVNVNGATEENLHEPEEHSNVRNIVASLIKSIEENRYKADDTPTLLNIEQETATQTSPFSISRSSSFDWINEPTEGRLRDIRTPSEPSKTTEFLRRDRNDWSSENDEADREVAAVTEKSKSKETPKECEKEKLLRKMDESLALLLECSESAQNGNTKGPSASSSLTRNSNWPSNLNGNDMIRHSSTGQLTQTDVLSPPVPPRSFRNLPPLGRMKGIDSIYDNMPGRRKLKLDDLGSSTSSPSTDRSIRSANMNMAAKESPYSENGNLNESEVAPLSLTILPLADVDTNISIKMKDAENDALEACRWLKQAGFPQYVKQYEEGSFPIELHSVNKDHAFLGTDSLRALYRRLDTLNRCAIMKIDNVIMRRRNDFDAFGLDDEDNVALSSNWQYQRQNHTWNRIGNEPMYGATGRIVSTKPNWQMDRHQISPYDKRADGRTERYEDGKMDGVSASSVSSANGSIVAPPDGPPSPQSAAAFAQAKLSRSQSERIKERARAIMKKMDLRSSSRRRASRARDATNPLVIGDPVLLSFDSHNQANASANLNPAVISSGSGRSIPRPSDLSVRSRPIGPSERQSRSKSARRQGMVILSPTHNQQELISPAPTQASAYAFSPPPSHSHRIPVKRDRSVPPPTAYHTRSNSSYNRGFVPSSPPPGHFTPQLNGYGHLGGRFSSTNNDSSSPYVTGITPMTPSMDRYRFDPRTLLERHNHNQQQGGSLPRWTSRPVQPAPAGPLRTSPYCYTPSASTSTTHSPAASVATSIHTTPYSPPYYSSYFHPASTQPQSQSIERSRNLVIQDDGYYLHDVSSDSSLLRTAASESPSTSNGEGHLKVDTAANKSQGSLTDDEQLGGTAFVQSRRDSGVGSSLSRSPSGPSSLRIRQSIFPSSSFPLKSHPTSSLPSAFLYRSPPTLPSYSLPSSTSSAVSASSASPSEEAFFSDLQLAHCIDSLSVIDVLRIRKLAYLRVTGILERCMGVGVMRNIDMNVEQNGSRQQGNGHSTGHWTYKLMQRIKQIDAKKPDENGVFGASLDVSYKRWGTCLPKPILEVIAFLRQMAPDTVGLFRKNGVKSRIAELREICERGDDAFTEETKLHSSQVHDVADMLKQYLRELPEPLMTCRLSEVFINIFMHVPENERFNALQYAILLLPGENREALQTLLFFLHDVAKYSQVNNMPPQNLAVCFAPSLFHMTASRLDKISGSRRHKTIGAAGMPTEREMRETRACQLCLTAMIDNPRQLFTLPEGTIEERSHEEDIPPLKELGLKSARSYLIDKVLDLVKDHDERWKNWTPESSYEGIEICSKKNLDEHPLKTWKVWADVPAPPKEVMNRILKERQAFFSCIWDSSVVNWRHVEMVHTPDTDIHQYVLNDTVGHPSRDCHLVRFHRADITEIRGSCAIAERSVACSDKQLLGGLQAAVLDQRFLIEPKSGVSRVTYIARVDLRGRSTAWYNRTYGPLMARQMIRLRDSFQPHSSPDDGPETKV</sequence>
<dbReference type="PROSITE" id="PS50848">
    <property type="entry name" value="START"/>
    <property type="match status" value="1"/>
</dbReference>
<dbReference type="PANTHER" id="PTHR12659:SF7">
    <property type="entry name" value="CROSSVEINLESS C, ISOFORM C"/>
    <property type="match status" value="1"/>
</dbReference>
<keyword evidence="1" id="KW-0343">GTPase activation</keyword>
<feature type="region of interest" description="Disordered" evidence="3">
    <location>
        <begin position="577"/>
        <end position="617"/>
    </location>
</feature>
<organism evidence="6 7">
    <name type="scientific">Diploscapter pachys</name>
    <dbReference type="NCBI Taxonomy" id="2018661"/>
    <lineage>
        <taxon>Eukaryota</taxon>
        <taxon>Metazoa</taxon>
        <taxon>Ecdysozoa</taxon>
        <taxon>Nematoda</taxon>
        <taxon>Chromadorea</taxon>
        <taxon>Rhabditida</taxon>
        <taxon>Rhabditina</taxon>
        <taxon>Rhabditomorpha</taxon>
        <taxon>Rhabditoidea</taxon>
        <taxon>Rhabditidae</taxon>
        <taxon>Diploscapter</taxon>
    </lineage>
</organism>
<keyword evidence="7" id="KW-1185">Reference proteome</keyword>
<feature type="compositionally biased region" description="Basic and acidic residues" evidence="3">
    <location>
        <begin position="125"/>
        <end position="134"/>
    </location>
</feature>
<feature type="compositionally biased region" description="Basic and acidic residues" evidence="3">
    <location>
        <begin position="107"/>
        <end position="116"/>
    </location>
</feature>
<dbReference type="Gene3D" id="1.10.555.10">
    <property type="entry name" value="Rho GTPase activation protein"/>
    <property type="match status" value="1"/>
</dbReference>
<feature type="compositionally biased region" description="Basic and acidic residues" evidence="3">
    <location>
        <begin position="466"/>
        <end position="479"/>
    </location>
</feature>
<evidence type="ECO:0000256" key="2">
    <source>
        <dbReference type="ARBA" id="ARBA00022553"/>
    </source>
</evidence>
<feature type="compositionally biased region" description="Low complexity" evidence="3">
    <location>
        <begin position="581"/>
        <end position="593"/>
    </location>
</feature>
<feature type="compositionally biased region" description="Low complexity" evidence="3">
    <location>
        <begin position="774"/>
        <end position="785"/>
    </location>
</feature>
<dbReference type="STRING" id="2018661.A0A2A2JA06"/>
<dbReference type="GO" id="GO:0005096">
    <property type="term" value="F:GTPase activator activity"/>
    <property type="evidence" value="ECO:0007669"/>
    <property type="project" value="UniProtKB-KW"/>
</dbReference>
<gene>
    <name evidence="6" type="ORF">WR25_14730</name>
</gene>
<dbReference type="InterPro" id="IPR000198">
    <property type="entry name" value="RhoGAP_dom"/>
</dbReference>
<evidence type="ECO:0000256" key="3">
    <source>
        <dbReference type="SAM" id="MobiDB-lite"/>
    </source>
</evidence>
<proteinExistence type="predicted"/>
<keyword evidence="2" id="KW-0597">Phosphoprotein</keyword>
<evidence type="ECO:0000259" key="5">
    <source>
        <dbReference type="PROSITE" id="PS50848"/>
    </source>
</evidence>
<feature type="region of interest" description="Disordered" evidence="3">
    <location>
        <begin position="466"/>
        <end position="507"/>
    </location>
</feature>
<comment type="caution">
    <text evidence="6">The sequence shown here is derived from an EMBL/GenBank/DDBJ whole genome shotgun (WGS) entry which is preliminary data.</text>
</comment>